<protein>
    <submittedName>
        <fullName evidence="1">Uncharacterized protein</fullName>
    </submittedName>
</protein>
<evidence type="ECO:0000313" key="2">
    <source>
        <dbReference type="Proteomes" id="UP000276133"/>
    </source>
</evidence>
<sequence length="123" mass="13865">MQSFDKCGITSQFQLHSVLDHMVKNNTILNDYVDEATLYDDAEDFTDDERYIFDENNEEVTPETIEMNTIETTQPSASSTNSSSSFDRVTLWDSLISVYQGYVPTTSSLTNHNDLTSIYGVPG</sequence>
<dbReference type="OrthoDB" id="10558909at2759"/>
<dbReference type="Proteomes" id="UP000276133">
    <property type="component" value="Unassembled WGS sequence"/>
</dbReference>
<dbReference type="AlphaFoldDB" id="A0A3M7SEZ5"/>
<organism evidence="1 2">
    <name type="scientific">Brachionus plicatilis</name>
    <name type="common">Marine rotifer</name>
    <name type="synonym">Brachionus muelleri</name>
    <dbReference type="NCBI Taxonomy" id="10195"/>
    <lineage>
        <taxon>Eukaryota</taxon>
        <taxon>Metazoa</taxon>
        <taxon>Spiralia</taxon>
        <taxon>Gnathifera</taxon>
        <taxon>Rotifera</taxon>
        <taxon>Eurotatoria</taxon>
        <taxon>Monogononta</taxon>
        <taxon>Pseudotrocha</taxon>
        <taxon>Ploima</taxon>
        <taxon>Brachionidae</taxon>
        <taxon>Brachionus</taxon>
    </lineage>
</organism>
<dbReference type="EMBL" id="REGN01001500">
    <property type="protein sequence ID" value="RNA34309.1"/>
    <property type="molecule type" value="Genomic_DNA"/>
</dbReference>
<comment type="caution">
    <text evidence="1">The sequence shown here is derived from an EMBL/GenBank/DDBJ whole genome shotgun (WGS) entry which is preliminary data.</text>
</comment>
<gene>
    <name evidence="1" type="ORF">BpHYR1_042869</name>
</gene>
<evidence type="ECO:0000313" key="1">
    <source>
        <dbReference type="EMBL" id="RNA34309.1"/>
    </source>
</evidence>
<proteinExistence type="predicted"/>
<accession>A0A3M7SEZ5</accession>
<reference evidence="1 2" key="1">
    <citation type="journal article" date="2018" name="Sci. Rep.">
        <title>Genomic signatures of local adaptation to the degree of environmental predictability in rotifers.</title>
        <authorList>
            <person name="Franch-Gras L."/>
            <person name="Hahn C."/>
            <person name="Garcia-Roger E.M."/>
            <person name="Carmona M.J."/>
            <person name="Serra M."/>
            <person name="Gomez A."/>
        </authorList>
    </citation>
    <scope>NUCLEOTIDE SEQUENCE [LARGE SCALE GENOMIC DNA]</scope>
    <source>
        <strain evidence="1">HYR1</strain>
    </source>
</reference>
<keyword evidence="2" id="KW-1185">Reference proteome</keyword>
<name>A0A3M7SEZ5_BRAPC</name>